<dbReference type="PANTHER" id="PTHR13622">
    <property type="entry name" value="THIAMIN PYROPHOSPHOKINASE"/>
    <property type="match status" value="1"/>
</dbReference>
<organism evidence="3">
    <name type="scientific">Pelagomonas calceolata</name>
    <dbReference type="NCBI Taxonomy" id="35677"/>
    <lineage>
        <taxon>Eukaryota</taxon>
        <taxon>Sar</taxon>
        <taxon>Stramenopiles</taxon>
        <taxon>Ochrophyta</taxon>
        <taxon>Pelagophyceae</taxon>
        <taxon>Pelagomonadales</taxon>
        <taxon>Pelagomonadaceae</taxon>
        <taxon>Pelagomonas</taxon>
    </lineage>
</organism>
<feature type="chain" id="PRO_5035681182" description="Nudix hydrolase domain-containing protein" evidence="1">
    <location>
        <begin position="18"/>
        <end position="333"/>
    </location>
</feature>
<accession>A0A7S4A7Z2</accession>
<name>A0A7S4A7Z2_9STRA</name>
<dbReference type="InterPro" id="IPR015797">
    <property type="entry name" value="NUDIX_hydrolase-like_dom_sf"/>
</dbReference>
<gene>
    <name evidence="3" type="ORF">PCAL00307_LOCUS22136</name>
    <name evidence="4" type="ORF">PECAL_2P23040</name>
</gene>
<keyword evidence="5" id="KW-1185">Reference proteome</keyword>
<keyword evidence="1" id="KW-0732">Signal</keyword>
<dbReference type="EMBL" id="CAKKNE010000002">
    <property type="protein sequence ID" value="CAH0369191.1"/>
    <property type="molecule type" value="Genomic_DNA"/>
</dbReference>
<reference evidence="3" key="1">
    <citation type="submission" date="2021-01" db="EMBL/GenBank/DDBJ databases">
        <authorList>
            <person name="Corre E."/>
            <person name="Pelletier E."/>
            <person name="Niang G."/>
            <person name="Scheremetjew M."/>
            <person name="Finn R."/>
            <person name="Kale V."/>
            <person name="Holt S."/>
            <person name="Cochrane G."/>
            <person name="Meng A."/>
            <person name="Brown T."/>
            <person name="Cohen L."/>
        </authorList>
    </citation>
    <scope>NUCLEOTIDE SEQUENCE</scope>
    <source>
        <strain evidence="3">CCMP1756</strain>
    </source>
</reference>
<evidence type="ECO:0000313" key="4">
    <source>
        <dbReference type="EMBL" id="CAH0369191.1"/>
    </source>
</evidence>
<feature type="signal peptide" evidence="1">
    <location>
        <begin position="1"/>
        <end position="17"/>
    </location>
</feature>
<reference evidence="4" key="2">
    <citation type="submission" date="2021-11" db="EMBL/GenBank/DDBJ databases">
        <authorList>
            <consortium name="Genoscope - CEA"/>
            <person name="William W."/>
        </authorList>
    </citation>
    <scope>NUCLEOTIDE SEQUENCE</scope>
</reference>
<dbReference type="FunFam" id="3.90.79.10:FF:000019">
    <property type="entry name" value="Thiamin pyrophosphokinase, putative"/>
    <property type="match status" value="1"/>
</dbReference>
<dbReference type="PANTHER" id="PTHR13622:SF8">
    <property type="entry name" value="THIAMIN PYROPHOSPHOKINASE 1"/>
    <property type="match status" value="1"/>
</dbReference>
<dbReference type="CDD" id="cd03676">
    <property type="entry name" value="NUDIX_Tnr3_like"/>
    <property type="match status" value="1"/>
</dbReference>
<dbReference type="Gene3D" id="3.90.79.10">
    <property type="entry name" value="Nucleoside Triphosphate Pyrophosphohydrolase"/>
    <property type="match status" value="1"/>
</dbReference>
<dbReference type="GO" id="GO:0044715">
    <property type="term" value="F:8-oxo-dGDP phosphatase activity"/>
    <property type="evidence" value="ECO:0007669"/>
    <property type="project" value="TreeGrafter"/>
</dbReference>
<sequence>MRTCYSLLLTAAALTAGLKPPQRSKAIRTTARSAAQPADLCAQLLNEVNKCNDLGDGVALLPLIVDGHKVGELRPELAKAVADAGTAFRIDAGVVRLDAALEAADEPARTEAVATCIDRLAKDGVVTGWRDELLPVVASYSAAPAFRVERAAYPLLGAKGYGVHVNGYTFDGDELRVWVATRASTKATYPGMLDHVAAGQLADVGGRPGEQVLAELAEEAGVPDELGKRAAPASVVSYRGVAGEGKGERVTNEVLFCYDIELPSSFTPRPVDGEVEGFELRSVDAVLADLVRGRFKPNVAVVTVDFLVRRGFLRPEMDGYLALVAALRSGDCS</sequence>
<protein>
    <recommendedName>
        <fullName evidence="2">Nudix hydrolase domain-containing protein</fullName>
    </recommendedName>
</protein>
<dbReference type="InterPro" id="IPR000086">
    <property type="entry name" value="NUDIX_hydrolase_dom"/>
</dbReference>
<dbReference type="OrthoDB" id="10261522at2759"/>
<dbReference type="AlphaFoldDB" id="A0A7S4A7Z2"/>
<dbReference type="Proteomes" id="UP000789595">
    <property type="component" value="Unassembled WGS sequence"/>
</dbReference>
<evidence type="ECO:0000313" key="3">
    <source>
        <dbReference type="EMBL" id="CAE0706685.1"/>
    </source>
</evidence>
<feature type="domain" description="Nudix hydrolase" evidence="2">
    <location>
        <begin position="160"/>
        <end position="303"/>
    </location>
</feature>
<dbReference type="SUPFAM" id="SSF55811">
    <property type="entry name" value="Nudix"/>
    <property type="match status" value="1"/>
</dbReference>
<proteinExistence type="predicted"/>
<evidence type="ECO:0000259" key="2">
    <source>
        <dbReference type="PROSITE" id="PS51462"/>
    </source>
</evidence>
<dbReference type="EMBL" id="HBIW01025667">
    <property type="protein sequence ID" value="CAE0706685.1"/>
    <property type="molecule type" value="Transcribed_RNA"/>
</dbReference>
<evidence type="ECO:0000313" key="5">
    <source>
        <dbReference type="Proteomes" id="UP000789595"/>
    </source>
</evidence>
<evidence type="ECO:0000256" key="1">
    <source>
        <dbReference type="SAM" id="SignalP"/>
    </source>
</evidence>
<dbReference type="InterPro" id="IPR031804">
    <property type="entry name" value="DUF4743"/>
</dbReference>
<dbReference type="Pfam" id="PF15916">
    <property type="entry name" value="DUF4743"/>
    <property type="match status" value="1"/>
</dbReference>
<dbReference type="PROSITE" id="PS51462">
    <property type="entry name" value="NUDIX"/>
    <property type="match status" value="1"/>
</dbReference>